<dbReference type="HOGENOM" id="CLU_077191_0_0_2"/>
<sequence length="280" mass="32665">MTYRLVELFRTHKGKVTDKWTSYLEIYEQLFSDYKDKEVNILEIGVQNGGSLEIWAKYFTNAKNIIGCDIDERCSELTYDDERIKIVIGDAGDLLTAKRVREIVSSLDIIIDDGSHKSSDIIRAFANYYPLLNYGGIYIVEDLCCSYWKNFGGGLFEYYSAINFFKTLIDVINYEHWRLGKSRKWLLSKFAEKYNLSFDDSELATIRSVEFYNSLCVIRKECPEKTVIGPRIVVGEESIFGDLEEFRKRNNTSVQDIRAEVEDISTEMEHSICQTRRRER</sequence>
<dbReference type="Gene3D" id="3.40.50.150">
    <property type="entry name" value="Vaccinia Virus protein VP39"/>
    <property type="match status" value="1"/>
</dbReference>
<protein>
    <submittedName>
        <fullName evidence="1">Putative O-methyltransferase</fullName>
    </submittedName>
</protein>
<dbReference type="RefSeq" id="WP_010877819.1">
    <property type="nucleotide sequence ID" value="NZ_CP006577.1"/>
</dbReference>
<dbReference type="InterPro" id="IPR029063">
    <property type="entry name" value="SAM-dependent_MTases_sf"/>
</dbReference>
<dbReference type="SUPFAM" id="SSF53335">
    <property type="entry name" value="S-adenosyl-L-methionine-dependent methyltransferases"/>
    <property type="match status" value="1"/>
</dbReference>
<keyword evidence="1" id="KW-0808">Transferase</keyword>
<name>A0A075WAW6_ARCFL</name>
<dbReference type="CDD" id="cd02440">
    <property type="entry name" value="AdoMet_MTases"/>
    <property type="match status" value="1"/>
</dbReference>
<proteinExistence type="predicted"/>
<keyword evidence="1" id="KW-0489">Methyltransferase</keyword>
<dbReference type="Proteomes" id="UP000028501">
    <property type="component" value="Chromosome"/>
</dbReference>
<dbReference type="KEGG" id="afg:AFULGI_00003050"/>
<reference evidence="1 2" key="1">
    <citation type="submission" date="2013-07" db="EMBL/GenBank/DDBJ databases">
        <title>Genome of Archaeoglobus fulgidus.</title>
        <authorList>
            <person name="Fiebig A."/>
            <person name="Birkeland N.-K."/>
        </authorList>
    </citation>
    <scope>NUCLEOTIDE SEQUENCE [LARGE SCALE GENOMIC DNA]</scope>
    <source>
        <strain evidence="1 2">DSM 8774</strain>
    </source>
</reference>
<dbReference type="AlphaFoldDB" id="A0A075WAW6"/>
<dbReference type="EMBL" id="CP006577">
    <property type="protein sequence ID" value="AIG97131.1"/>
    <property type="molecule type" value="Genomic_DNA"/>
</dbReference>
<dbReference type="GeneID" id="24793848"/>
<dbReference type="GO" id="GO:0032259">
    <property type="term" value="P:methylation"/>
    <property type="evidence" value="ECO:0007669"/>
    <property type="project" value="UniProtKB-KW"/>
</dbReference>
<gene>
    <name evidence="1" type="ORF">AFULGI_00003050</name>
</gene>
<evidence type="ECO:0000313" key="2">
    <source>
        <dbReference type="Proteomes" id="UP000028501"/>
    </source>
</evidence>
<accession>A0A075WAW6</accession>
<organism evidence="1 2">
    <name type="scientific">Archaeoglobus fulgidus DSM 8774</name>
    <dbReference type="NCBI Taxonomy" id="1344584"/>
    <lineage>
        <taxon>Archaea</taxon>
        <taxon>Methanobacteriati</taxon>
        <taxon>Methanobacteriota</taxon>
        <taxon>Archaeoglobi</taxon>
        <taxon>Archaeoglobales</taxon>
        <taxon>Archaeoglobaceae</taxon>
        <taxon>Archaeoglobus</taxon>
    </lineage>
</organism>
<dbReference type="GO" id="GO:0008168">
    <property type="term" value="F:methyltransferase activity"/>
    <property type="evidence" value="ECO:0007669"/>
    <property type="project" value="UniProtKB-KW"/>
</dbReference>
<dbReference type="Pfam" id="PF13578">
    <property type="entry name" value="Methyltransf_24"/>
    <property type="match status" value="1"/>
</dbReference>
<evidence type="ECO:0000313" key="1">
    <source>
        <dbReference type="EMBL" id="AIG97131.1"/>
    </source>
</evidence>